<accession>A0A255D7G1</accession>
<dbReference type="AlphaFoldDB" id="A0A255D7G1"/>
<sequence length="139" mass="13283">MTSQRLAAAAFGVAMAGAAAVGADQWALIAVAVALIAVPAGLYLRAAATAAVLVVVGAVALSPSQPMLAAVSGVCATAYLVLTHAAITRPTAIGIVGFAAIGVLATAVPAGLPWLALLAPVAAVVAVGVALGPFFGAED</sequence>
<name>A0A255D7G1_9MYCO</name>
<proteinExistence type="predicted"/>
<keyword evidence="1" id="KW-0472">Membrane</keyword>
<organism evidence="2 3">
    <name type="scientific">Mycolicibacterium sphagni</name>
    <dbReference type="NCBI Taxonomy" id="1786"/>
    <lineage>
        <taxon>Bacteria</taxon>
        <taxon>Bacillati</taxon>
        <taxon>Actinomycetota</taxon>
        <taxon>Actinomycetes</taxon>
        <taxon>Mycobacteriales</taxon>
        <taxon>Mycobacteriaceae</taxon>
        <taxon>Mycolicibacterium</taxon>
    </lineage>
</organism>
<keyword evidence="3" id="KW-1185">Reference proteome</keyword>
<feature type="transmembrane region" description="Helical" evidence="1">
    <location>
        <begin position="28"/>
        <end position="61"/>
    </location>
</feature>
<feature type="transmembrane region" description="Helical" evidence="1">
    <location>
        <begin position="117"/>
        <end position="136"/>
    </location>
</feature>
<comment type="caution">
    <text evidence="2">The sequence shown here is derived from an EMBL/GenBank/DDBJ whole genome shotgun (WGS) entry which is preliminary data.</text>
</comment>
<dbReference type="EMBL" id="NOZR01000030">
    <property type="protein sequence ID" value="OYN75307.1"/>
    <property type="molecule type" value="Genomic_DNA"/>
</dbReference>
<evidence type="ECO:0000313" key="3">
    <source>
        <dbReference type="Proteomes" id="UP000216063"/>
    </source>
</evidence>
<feature type="transmembrane region" description="Helical" evidence="1">
    <location>
        <begin position="68"/>
        <end position="87"/>
    </location>
</feature>
<evidence type="ECO:0000313" key="2">
    <source>
        <dbReference type="EMBL" id="OYN75307.1"/>
    </source>
</evidence>
<dbReference type="OrthoDB" id="4753611at2"/>
<evidence type="ECO:0000256" key="1">
    <source>
        <dbReference type="SAM" id="Phobius"/>
    </source>
</evidence>
<feature type="transmembrane region" description="Helical" evidence="1">
    <location>
        <begin position="93"/>
        <end position="110"/>
    </location>
</feature>
<reference evidence="2 3" key="1">
    <citation type="submission" date="2017-07" db="EMBL/GenBank/DDBJ databases">
        <title>The new phylogeny of genus Mycobacterium.</title>
        <authorList>
            <person name="Tortoli E."/>
            <person name="Trovato A."/>
            <person name="Cirillo D.M."/>
        </authorList>
    </citation>
    <scope>NUCLEOTIDE SEQUENCE [LARGE SCALE GENOMIC DNA]</scope>
    <source>
        <strain evidence="2 3">ATCC 33027</strain>
    </source>
</reference>
<keyword evidence="1" id="KW-1133">Transmembrane helix</keyword>
<protein>
    <submittedName>
        <fullName evidence="2">Uncharacterized protein</fullName>
    </submittedName>
</protein>
<gene>
    <name evidence="2" type="ORF">CG716_25875</name>
</gene>
<dbReference type="RefSeq" id="WP_094483998.1">
    <property type="nucleotide sequence ID" value="NZ_JACKSC010000012.1"/>
</dbReference>
<keyword evidence="1" id="KW-0812">Transmembrane</keyword>
<dbReference type="Proteomes" id="UP000216063">
    <property type="component" value="Unassembled WGS sequence"/>
</dbReference>